<comment type="caution">
    <text evidence="4">The sequence shown here is derived from an EMBL/GenBank/DDBJ whole genome shotgun (WGS) entry which is preliminary data.</text>
</comment>
<dbReference type="NCBIfam" id="NF002490">
    <property type="entry name" value="PRK01777.1"/>
    <property type="match status" value="1"/>
</dbReference>
<dbReference type="Proteomes" id="UP000292345">
    <property type="component" value="Unassembled WGS sequence"/>
</dbReference>
<comment type="similarity">
    <text evidence="1 2">Belongs to the UPF0125 (RnfH) family.</text>
</comment>
<dbReference type="OrthoDB" id="9796575at2"/>
<feature type="region of interest" description="Disordered" evidence="3">
    <location>
        <begin position="82"/>
        <end position="107"/>
    </location>
</feature>
<dbReference type="HAMAP" id="MF_00460">
    <property type="entry name" value="UPF0125_RnfH"/>
    <property type="match status" value="1"/>
</dbReference>
<dbReference type="SUPFAM" id="SSF54285">
    <property type="entry name" value="MoaD/ThiS"/>
    <property type="match status" value="1"/>
</dbReference>
<evidence type="ECO:0000256" key="3">
    <source>
        <dbReference type="SAM" id="MobiDB-lite"/>
    </source>
</evidence>
<proteinExistence type="inferred from homology"/>
<dbReference type="EMBL" id="PPUZ01000049">
    <property type="protein sequence ID" value="RZM76417.1"/>
    <property type="molecule type" value="Genomic_DNA"/>
</dbReference>
<evidence type="ECO:0000256" key="1">
    <source>
        <dbReference type="ARBA" id="ARBA00010645"/>
    </source>
</evidence>
<dbReference type="RefSeq" id="WP_125719155.1">
    <property type="nucleotide sequence ID" value="NZ_PPUZ01000049.1"/>
</dbReference>
<dbReference type="AlphaFoldDB" id="A0A4Q7E3M1"/>
<dbReference type="InterPro" id="IPR037021">
    <property type="entry name" value="RnfH_sf"/>
</dbReference>
<reference evidence="4 5" key="1">
    <citation type="submission" date="2018-01" db="EMBL/GenBank/DDBJ databases">
        <title>Co-occurrence of chitin degradation, pigmentation and bioactivity in marine Pseudoalteromonas.</title>
        <authorList>
            <person name="Paulsen S."/>
            <person name="Gram L."/>
            <person name="Machado H."/>
        </authorList>
    </citation>
    <scope>NUCLEOTIDE SEQUENCE [LARGE SCALE GENOMIC DNA]</scope>
    <source>
        <strain evidence="4 5">S1946</strain>
    </source>
</reference>
<accession>A0A4Q7E3M1</accession>
<evidence type="ECO:0000256" key="2">
    <source>
        <dbReference type="HAMAP-Rule" id="MF_00460"/>
    </source>
</evidence>
<sequence length="107" mass="11845">MIQVEVVFALPEKATTLSVDVAEGTSVEQVVLQSGILERCPEIDPTNLSLGVWNRTVKLNHVVRAGDRVEVYRPLIADPKEARRRRAEKAKEEGRANKITGGRPLSN</sequence>
<evidence type="ECO:0000313" key="5">
    <source>
        <dbReference type="Proteomes" id="UP000292345"/>
    </source>
</evidence>
<dbReference type="InterPro" id="IPR016155">
    <property type="entry name" value="Mopterin_synth/thiamin_S_b"/>
</dbReference>
<organism evidence="4 5">
    <name type="scientific">Pseudoalteromonas rubra</name>
    <dbReference type="NCBI Taxonomy" id="43658"/>
    <lineage>
        <taxon>Bacteria</taxon>
        <taxon>Pseudomonadati</taxon>
        <taxon>Pseudomonadota</taxon>
        <taxon>Gammaproteobacteria</taxon>
        <taxon>Alteromonadales</taxon>
        <taxon>Pseudoalteromonadaceae</taxon>
        <taxon>Pseudoalteromonas</taxon>
    </lineage>
</organism>
<dbReference type="PANTHER" id="PTHR37483:SF1">
    <property type="entry name" value="UPF0125 PROTEIN RATB"/>
    <property type="match status" value="1"/>
</dbReference>
<gene>
    <name evidence="4" type="ORF">C3B51_17785</name>
</gene>
<dbReference type="Pfam" id="PF03658">
    <property type="entry name" value="Ub-RnfH"/>
    <property type="match status" value="1"/>
</dbReference>
<evidence type="ECO:0000313" key="4">
    <source>
        <dbReference type="EMBL" id="RZM76417.1"/>
    </source>
</evidence>
<dbReference type="InterPro" id="IPR005346">
    <property type="entry name" value="RnfH"/>
</dbReference>
<dbReference type="PANTHER" id="PTHR37483">
    <property type="entry name" value="UPF0125 PROTEIN RATB"/>
    <property type="match status" value="1"/>
</dbReference>
<name>A0A4Q7E3M1_9GAMM</name>
<protein>
    <recommendedName>
        <fullName evidence="2">UPF0125 protein C3B51_17785</fullName>
    </recommendedName>
</protein>
<dbReference type="Gene3D" id="3.10.20.280">
    <property type="entry name" value="RnfH-like"/>
    <property type="match status" value="1"/>
</dbReference>